<dbReference type="Pfam" id="PF08843">
    <property type="entry name" value="AbiEii"/>
    <property type="match status" value="1"/>
</dbReference>
<proteinExistence type="predicted"/>
<dbReference type="Proteomes" id="UP000231081">
    <property type="component" value="Unassembled WGS sequence"/>
</dbReference>
<evidence type="ECO:0000313" key="2">
    <source>
        <dbReference type="Proteomes" id="UP000231081"/>
    </source>
</evidence>
<evidence type="ECO:0000313" key="1">
    <source>
        <dbReference type="EMBL" id="PIP52522.1"/>
    </source>
</evidence>
<name>A0A2H0B4F0_9BACT</name>
<protein>
    <recommendedName>
        <fullName evidence="3">Nucleotidyl transferase AbiEii/AbiGii toxin family protein</fullName>
    </recommendedName>
</protein>
<dbReference type="AlphaFoldDB" id="A0A2H0B4F0"/>
<reference evidence="1 2" key="1">
    <citation type="submission" date="2017-09" db="EMBL/GenBank/DDBJ databases">
        <title>Depth-based differentiation of microbial function through sediment-hosted aquifers and enrichment of novel symbionts in the deep terrestrial subsurface.</title>
        <authorList>
            <person name="Probst A.J."/>
            <person name="Ladd B."/>
            <person name="Jarett J.K."/>
            <person name="Geller-Mcgrath D.E."/>
            <person name="Sieber C.M."/>
            <person name="Emerson J.B."/>
            <person name="Anantharaman K."/>
            <person name="Thomas B.C."/>
            <person name="Malmstrom R."/>
            <person name="Stieglmeier M."/>
            <person name="Klingl A."/>
            <person name="Woyke T."/>
            <person name="Ryan C.M."/>
            <person name="Banfield J.F."/>
        </authorList>
    </citation>
    <scope>NUCLEOTIDE SEQUENCE [LARGE SCALE GENOMIC DNA]</scope>
    <source>
        <strain evidence="1">CG23_combo_of_CG06-09_8_20_14_all_47_9</strain>
    </source>
</reference>
<sequence length="197" mass="22877">MAVLAKLKFVRRYFLAGGTACALYLGHRLSFDLDWFSDKPVEPRVIVANLKDLGQLEVLQNDEGTFNGSFNGVKLSFFIYPYPLLFPRHDYAGIKLADIKDIACMKLDAISRRGTKRDFIDLYFICKNYRLDYLLELYEQKFAKYNVPVWHAVKSLGYFAQADENDLPEMLQPVDWNHVKHFFETEAFRLAKSWGIG</sequence>
<evidence type="ECO:0008006" key="3">
    <source>
        <dbReference type="Google" id="ProtNLM"/>
    </source>
</evidence>
<comment type="caution">
    <text evidence="1">The sequence shown here is derived from an EMBL/GenBank/DDBJ whole genome shotgun (WGS) entry which is preliminary data.</text>
</comment>
<gene>
    <name evidence="1" type="ORF">COX09_01035</name>
</gene>
<organism evidence="1 2">
    <name type="scientific">Candidatus Beckwithbacteria bacterium CG23_combo_of_CG06-09_8_20_14_all_47_9</name>
    <dbReference type="NCBI Taxonomy" id="1974498"/>
    <lineage>
        <taxon>Bacteria</taxon>
        <taxon>Candidatus Beckwithiibacteriota</taxon>
    </lineage>
</organism>
<dbReference type="InterPro" id="IPR014942">
    <property type="entry name" value="AbiEii"/>
</dbReference>
<accession>A0A2H0B4F0</accession>
<dbReference type="EMBL" id="PCSQ01000026">
    <property type="protein sequence ID" value="PIP52522.1"/>
    <property type="molecule type" value="Genomic_DNA"/>
</dbReference>